<dbReference type="InterPro" id="IPR025669">
    <property type="entry name" value="AAA_dom"/>
</dbReference>
<dbReference type="PANTHER" id="PTHR43384:SF13">
    <property type="entry name" value="SLR0110 PROTEIN"/>
    <property type="match status" value="1"/>
</dbReference>
<dbReference type="OrthoDB" id="9794577at2"/>
<dbReference type="InterPro" id="IPR050625">
    <property type="entry name" value="ParA/MinD_ATPase"/>
</dbReference>
<dbReference type="GO" id="GO:0009898">
    <property type="term" value="C:cytoplasmic side of plasma membrane"/>
    <property type="evidence" value="ECO:0007669"/>
    <property type="project" value="TreeGrafter"/>
</dbReference>
<proteinExistence type="predicted"/>
<feature type="compositionally biased region" description="Polar residues" evidence="1">
    <location>
        <begin position="392"/>
        <end position="405"/>
    </location>
</feature>
<organism evidence="3 4">
    <name type="scientific">Stieleria bergensis</name>
    <dbReference type="NCBI Taxonomy" id="2528025"/>
    <lineage>
        <taxon>Bacteria</taxon>
        <taxon>Pseudomonadati</taxon>
        <taxon>Planctomycetota</taxon>
        <taxon>Planctomycetia</taxon>
        <taxon>Pirellulales</taxon>
        <taxon>Pirellulaceae</taxon>
        <taxon>Stieleria</taxon>
    </lineage>
</organism>
<evidence type="ECO:0000313" key="4">
    <source>
        <dbReference type="Proteomes" id="UP000315003"/>
    </source>
</evidence>
<dbReference type="InterPro" id="IPR011006">
    <property type="entry name" value="CheY-like_superfamily"/>
</dbReference>
<dbReference type="RefSeq" id="WP_145270962.1">
    <property type="nucleotide sequence ID" value="NZ_CP036272.1"/>
</dbReference>
<dbReference type="Proteomes" id="UP000315003">
    <property type="component" value="Chromosome"/>
</dbReference>
<dbReference type="GO" id="GO:0005524">
    <property type="term" value="F:ATP binding"/>
    <property type="evidence" value="ECO:0007669"/>
    <property type="project" value="TreeGrafter"/>
</dbReference>
<dbReference type="EMBL" id="CP036272">
    <property type="protein sequence ID" value="QDT59228.1"/>
    <property type="molecule type" value="Genomic_DNA"/>
</dbReference>
<dbReference type="PANTHER" id="PTHR43384">
    <property type="entry name" value="SEPTUM SITE-DETERMINING PROTEIN MIND HOMOLOG, CHLOROPLASTIC-RELATED"/>
    <property type="match status" value="1"/>
</dbReference>
<dbReference type="InterPro" id="IPR027417">
    <property type="entry name" value="P-loop_NTPase"/>
</dbReference>
<feature type="domain" description="AAA" evidence="2">
    <location>
        <begin position="141"/>
        <end position="288"/>
    </location>
</feature>
<dbReference type="Pfam" id="PF13614">
    <property type="entry name" value="AAA_31"/>
    <property type="match status" value="1"/>
</dbReference>
<dbReference type="SUPFAM" id="SSF52172">
    <property type="entry name" value="CheY-like"/>
    <property type="match status" value="1"/>
</dbReference>
<evidence type="ECO:0000259" key="2">
    <source>
        <dbReference type="Pfam" id="PF13614"/>
    </source>
</evidence>
<dbReference type="GO" id="GO:0005829">
    <property type="term" value="C:cytosol"/>
    <property type="evidence" value="ECO:0007669"/>
    <property type="project" value="TreeGrafter"/>
</dbReference>
<dbReference type="GO" id="GO:0051782">
    <property type="term" value="P:negative regulation of cell division"/>
    <property type="evidence" value="ECO:0007669"/>
    <property type="project" value="TreeGrafter"/>
</dbReference>
<evidence type="ECO:0000256" key="1">
    <source>
        <dbReference type="SAM" id="MobiDB-lite"/>
    </source>
</evidence>
<accession>A0A517SSY2</accession>
<dbReference type="AlphaFoldDB" id="A0A517SSY2"/>
<dbReference type="SUPFAM" id="SSF52540">
    <property type="entry name" value="P-loop containing nucleoside triphosphate hydrolases"/>
    <property type="match status" value="1"/>
</dbReference>
<protein>
    <submittedName>
        <fullName evidence="3">Septum site-determining protein MinD</fullName>
    </submittedName>
</protein>
<name>A0A517SSY2_9BACT</name>
<gene>
    <name evidence="3" type="primary">minD_2</name>
    <name evidence="3" type="ORF">SV7mr_17350</name>
</gene>
<keyword evidence="4" id="KW-1185">Reference proteome</keyword>
<sequence length="417" mass="45815">MSNPQVLIHCLGTGLEDEVRAAVKSLSDMRPVLHVREDLRGTIADARDYQPGVILLEIGNDFELLKTLVDESIAAAPDAIIVGVYSADRLPDSHNESATMMRALRLGVEDFIRRPVAVTELQQILQRHLAPRRRHRAQTGRTIAFCSNKGGVGKSTAAVNVATELASRHPGRVALIDASLQMGVCAAQLNLRPEITLTDAWQQRERLDERLLEELMTHHESGLHVLAAPTNAIEATEFDDAFLSRVLLLARRAYDYVIVDTFPLLDRSVMAILDLSDRAIVVVENVVPTLQTVRGYFDLLAEVEFPEAQQKVLLNRYTTRSGGPGVSEVARYLDREIDYVLPFDRSILLAANTGKPFVSSASRWNRSAKAIRNMADEIETLATSPEEASAGEQGTNHSQLRSSPRLSVAGNLEGGSA</sequence>
<feature type="region of interest" description="Disordered" evidence="1">
    <location>
        <begin position="380"/>
        <end position="417"/>
    </location>
</feature>
<dbReference type="GO" id="GO:0016887">
    <property type="term" value="F:ATP hydrolysis activity"/>
    <property type="evidence" value="ECO:0007669"/>
    <property type="project" value="TreeGrafter"/>
</dbReference>
<evidence type="ECO:0000313" key="3">
    <source>
        <dbReference type="EMBL" id="QDT59228.1"/>
    </source>
</evidence>
<dbReference type="Gene3D" id="3.40.50.300">
    <property type="entry name" value="P-loop containing nucleotide triphosphate hydrolases"/>
    <property type="match status" value="1"/>
</dbReference>
<reference evidence="3 4" key="1">
    <citation type="submission" date="2019-02" db="EMBL/GenBank/DDBJ databases">
        <title>Deep-cultivation of Planctomycetes and their phenomic and genomic characterization uncovers novel biology.</title>
        <authorList>
            <person name="Wiegand S."/>
            <person name="Jogler M."/>
            <person name="Boedeker C."/>
            <person name="Pinto D."/>
            <person name="Vollmers J."/>
            <person name="Rivas-Marin E."/>
            <person name="Kohn T."/>
            <person name="Peeters S.H."/>
            <person name="Heuer A."/>
            <person name="Rast P."/>
            <person name="Oberbeckmann S."/>
            <person name="Bunk B."/>
            <person name="Jeske O."/>
            <person name="Meyerdierks A."/>
            <person name="Storesund J.E."/>
            <person name="Kallscheuer N."/>
            <person name="Luecker S."/>
            <person name="Lage O.M."/>
            <person name="Pohl T."/>
            <person name="Merkel B.J."/>
            <person name="Hornburger P."/>
            <person name="Mueller R.-W."/>
            <person name="Bruemmer F."/>
            <person name="Labrenz M."/>
            <person name="Spormann A.M."/>
            <person name="Op den Camp H."/>
            <person name="Overmann J."/>
            <person name="Amann R."/>
            <person name="Jetten M.S.M."/>
            <person name="Mascher T."/>
            <person name="Medema M.H."/>
            <person name="Devos D.P."/>
            <person name="Kaster A.-K."/>
            <person name="Ovreas L."/>
            <person name="Rohde M."/>
            <person name="Galperin M.Y."/>
            <person name="Jogler C."/>
        </authorList>
    </citation>
    <scope>NUCLEOTIDE SEQUENCE [LARGE SCALE GENOMIC DNA]</scope>
    <source>
        <strain evidence="3 4">SV_7m_r</strain>
    </source>
</reference>